<organism evidence="1 2">
    <name type="scientific">Streptomyces violarus</name>
    <dbReference type="NCBI Taxonomy" id="67380"/>
    <lineage>
        <taxon>Bacteria</taxon>
        <taxon>Bacillati</taxon>
        <taxon>Actinomycetota</taxon>
        <taxon>Actinomycetes</taxon>
        <taxon>Kitasatosporales</taxon>
        <taxon>Streptomycetaceae</taxon>
        <taxon>Streptomyces</taxon>
    </lineage>
</organism>
<dbReference type="AlphaFoldDB" id="A0A7W4ZXY7"/>
<name>A0A7W4ZXY7_9ACTN</name>
<accession>A0A7W4ZXY7</accession>
<dbReference type="GO" id="GO:0016301">
    <property type="term" value="F:kinase activity"/>
    <property type="evidence" value="ECO:0007669"/>
    <property type="project" value="UniProtKB-KW"/>
</dbReference>
<evidence type="ECO:0000313" key="2">
    <source>
        <dbReference type="Proteomes" id="UP000572907"/>
    </source>
</evidence>
<dbReference type="EMBL" id="JACHXE010000010">
    <property type="protein sequence ID" value="MBB3080825.1"/>
    <property type="molecule type" value="Genomic_DNA"/>
</dbReference>
<gene>
    <name evidence="1" type="ORF">FHS41_007379</name>
</gene>
<protein>
    <submittedName>
        <fullName evidence="1">Putative unusual protein kinase regulating ubiquinone biosynthesis (AarF/ABC1/UbiB family)</fullName>
    </submittedName>
</protein>
<comment type="caution">
    <text evidence="1">The sequence shown here is derived from an EMBL/GenBank/DDBJ whole genome shotgun (WGS) entry which is preliminary data.</text>
</comment>
<dbReference type="Proteomes" id="UP000572907">
    <property type="component" value="Unassembled WGS sequence"/>
</dbReference>
<reference evidence="1 2" key="1">
    <citation type="submission" date="2020-08" db="EMBL/GenBank/DDBJ databases">
        <title>Genomic Encyclopedia of Type Strains, Phase III (KMG-III): the genomes of soil and plant-associated and newly described type strains.</title>
        <authorList>
            <person name="Whitman W."/>
        </authorList>
    </citation>
    <scope>NUCLEOTIDE SEQUENCE [LARGE SCALE GENOMIC DNA]</scope>
    <source>
        <strain evidence="1 2">CECT 3237</strain>
    </source>
</reference>
<proteinExistence type="predicted"/>
<evidence type="ECO:0000313" key="1">
    <source>
        <dbReference type="EMBL" id="MBB3080825.1"/>
    </source>
</evidence>
<keyword evidence="1" id="KW-0830">Ubiquinone</keyword>
<dbReference type="RefSeq" id="WP_184598955.1">
    <property type="nucleotide sequence ID" value="NZ_BMUP01000014.1"/>
</dbReference>
<keyword evidence="1" id="KW-0808">Transferase</keyword>
<keyword evidence="1" id="KW-0418">Kinase</keyword>
<keyword evidence="2" id="KW-1185">Reference proteome</keyword>
<sequence>MTLTAVLQHSTRRGIRTGPMVSILGKSFANIEGSIRHLCPELSLIDVFSKELVGIVTDLIKESLSPQQAVRSPAWWKPPVCWRAPRPRRSGAAAVDRR</sequence>